<accession>A0ABD1HD93</accession>
<dbReference type="Gene3D" id="2.40.480.10">
    <property type="entry name" value="Allene oxide cyclase-like"/>
    <property type="match status" value="1"/>
</dbReference>
<dbReference type="InterPro" id="IPR044859">
    <property type="entry name" value="Allene_oxi_cyc_Dirigent"/>
</dbReference>
<feature type="signal peptide" evidence="4">
    <location>
        <begin position="1"/>
        <end position="24"/>
    </location>
</feature>
<keyword evidence="4" id="KW-0732">Signal</keyword>
<dbReference type="GO" id="GO:0009699">
    <property type="term" value="P:phenylpropanoid biosynthetic process"/>
    <property type="evidence" value="ECO:0007669"/>
    <property type="project" value="UniProtKB-ARBA"/>
</dbReference>
<dbReference type="PANTHER" id="PTHR21495">
    <property type="entry name" value="NUCLEOPORIN-RELATED"/>
    <property type="match status" value="1"/>
</dbReference>
<keyword evidence="4" id="KW-0052">Apoplast</keyword>
<keyword evidence="6" id="KW-1185">Reference proteome</keyword>
<comment type="caution">
    <text evidence="5">The sequence shown here is derived from an EMBL/GenBank/DDBJ whole genome shotgun (WGS) entry which is preliminary data.</text>
</comment>
<dbReference type="Pfam" id="PF03018">
    <property type="entry name" value="Dirigent"/>
    <property type="match status" value="1"/>
</dbReference>
<evidence type="ECO:0000256" key="2">
    <source>
        <dbReference type="ARBA" id="ARBA00011738"/>
    </source>
</evidence>
<keyword evidence="3 4" id="KW-0964">Secreted</keyword>
<comment type="similarity">
    <text evidence="1 4">Belongs to the plant dirigent protein family.</text>
</comment>
<dbReference type="GO" id="GO:0048046">
    <property type="term" value="C:apoplast"/>
    <property type="evidence" value="ECO:0007669"/>
    <property type="project" value="UniProtKB-SubCell"/>
</dbReference>
<name>A0ABD1HD93_SALDI</name>
<dbReference type="AlphaFoldDB" id="A0ABD1HD93"/>
<evidence type="ECO:0000313" key="6">
    <source>
        <dbReference type="Proteomes" id="UP001567538"/>
    </source>
</evidence>
<dbReference type="EMBL" id="JBEAFC010000006">
    <property type="protein sequence ID" value="KAL1554415.1"/>
    <property type="molecule type" value="Genomic_DNA"/>
</dbReference>
<comment type="function">
    <text evidence="4">Dirigent proteins impart stereoselectivity on the phenoxy radical-coupling reaction, yielding optically active lignans from two molecules of coniferyl alcohol in the biosynthesis of lignans, flavonolignans, and alkaloids and thus plays a central role in plant secondary metabolism.</text>
</comment>
<evidence type="ECO:0000256" key="1">
    <source>
        <dbReference type="ARBA" id="ARBA00010746"/>
    </source>
</evidence>
<evidence type="ECO:0000256" key="4">
    <source>
        <dbReference type="RuleBase" id="RU363099"/>
    </source>
</evidence>
<gene>
    <name evidence="5" type="ORF">AAHA92_14977</name>
</gene>
<comment type="subunit">
    <text evidence="2 4">Homodimer.</text>
</comment>
<evidence type="ECO:0000256" key="3">
    <source>
        <dbReference type="ARBA" id="ARBA00022525"/>
    </source>
</evidence>
<dbReference type="InterPro" id="IPR004265">
    <property type="entry name" value="Dirigent"/>
</dbReference>
<evidence type="ECO:0000313" key="5">
    <source>
        <dbReference type="EMBL" id="KAL1554415.1"/>
    </source>
</evidence>
<proteinExistence type="inferred from homology"/>
<dbReference type="Proteomes" id="UP001567538">
    <property type="component" value="Unassembled WGS sequence"/>
</dbReference>
<reference evidence="5 6" key="1">
    <citation type="submission" date="2024-06" db="EMBL/GenBank/DDBJ databases">
        <title>A chromosome level genome sequence of Diviner's sage (Salvia divinorum).</title>
        <authorList>
            <person name="Ford S.A."/>
            <person name="Ro D.-K."/>
            <person name="Ness R.W."/>
            <person name="Phillips M.A."/>
        </authorList>
    </citation>
    <scope>NUCLEOTIDE SEQUENCE [LARGE SCALE GENOMIC DNA]</scope>
    <source>
        <strain evidence="5">SAF-2024a</strain>
        <tissue evidence="5">Leaf</tissue>
    </source>
</reference>
<protein>
    <recommendedName>
        <fullName evidence="4">Dirigent protein</fullName>
    </recommendedName>
</protein>
<comment type="subcellular location">
    <subcellularLocation>
        <location evidence="4">Secreted</location>
        <location evidence="4">Extracellular space</location>
        <location evidence="4">Apoplast</location>
    </subcellularLocation>
</comment>
<feature type="chain" id="PRO_5044525064" description="Dirigent protein" evidence="4">
    <location>
        <begin position="25"/>
        <end position="190"/>
    </location>
</feature>
<organism evidence="5 6">
    <name type="scientific">Salvia divinorum</name>
    <name type="common">Maria pastora</name>
    <name type="synonym">Diviner's sage</name>
    <dbReference type="NCBI Taxonomy" id="28513"/>
    <lineage>
        <taxon>Eukaryota</taxon>
        <taxon>Viridiplantae</taxon>
        <taxon>Streptophyta</taxon>
        <taxon>Embryophyta</taxon>
        <taxon>Tracheophyta</taxon>
        <taxon>Spermatophyta</taxon>
        <taxon>Magnoliopsida</taxon>
        <taxon>eudicotyledons</taxon>
        <taxon>Gunneridae</taxon>
        <taxon>Pentapetalae</taxon>
        <taxon>asterids</taxon>
        <taxon>lamiids</taxon>
        <taxon>Lamiales</taxon>
        <taxon>Lamiaceae</taxon>
        <taxon>Nepetoideae</taxon>
        <taxon>Mentheae</taxon>
        <taxon>Salviinae</taxon>
        <taxon>Salvia</taxon>
        <taxon>Salvia subgen. Calosphace</taxon>
    </lineage>
</organism>
<sequence>MAKLNTNYPILVIFTLLIATKIRASDELRLDNICLNNQNLVKVHFYVHDVSGGPNSTVQEVARAAVSTDDPLSFGKILVLDDMITTGPGRDSKELGKLQGIITSADMKITAMAMSINVVFTSGEYKGSTLSIAGRNQVLDRERRMAVVGGTGVFRFTRGYAIISTYSNRVEDSVLYFVAELTIYTTFCHV</sequence>